<evidence type="ECO:0000313" key="1">
    <source>
        <dbReference type="EMBL" id="CAB4214939.1"/>
    </source>
</evidence>
<reference evidence="1" key="1">
    <citation type="submission" date="2020-05" db="EMBL/GenBank/DDBJ databases">
        <authorList>
            <person name="Chiriac C."/>
            <person name="Salcher M."/>
            <person name="Ghai R."/>
            <person name="Kavagutti S V."/>
        </authorList>
    </citation>
    <scope>NUCLEOTIDE SEQUENCE</scope>
</reference>
<accession>A0A6J5SLU1</accession>
<dbReference type="EMBL" id="LR798400">
    <property type="protein sequence ID" value="CAB5229291.1"/>
    <property type="molecule type" value="Genomic_DNA"/>
</dbReference>
<evidence type="ECO:0000313" key="2">
    <source>
        <dbReference type="EMBL" id="CAB5229291.1"/>
    </source>
</evidence>
<gene>
    <name evidence="1" type="ORF">UFOVP1469_25</name>
    <name evidence="2" type="ORF">UFOVP1556_27</name>
</gene>
<proteinExistence type="predicted"/>
<dbReference type="EMBL" id="LR797418">
    <property type="protein sequence ID" value="CAB4214939.1"/>
    <property type="molecule type" value="Genomic_DNA"/>
</dbReference>
<protein>
    <submittedName>
        <fullName evidence="1">Uncharacterized protein</fullName>
    </submittedName>
</protein>
<sequence>MSGVNNPYRYQYEHVSASQSAQVLGGTGAVGDYLHRIVITVATAASSVVQVVDGSGTGILTHTILPNAVGGGVGVYNVELNAVSNDGAWKITTGAGSEVMAVGIFSA</sequence>
<organism evidence="1">
    <name type="scientific">uncultured Caudovirales phage</name>
    <dbReference type="NCBI Taxonomy" id="2100421"/>
    <lineage>
        <taxon>Viruses</taxon>
        <taxon>Duplodnaviria</taxon>
        <taxon>Heunggongvirae</taxon>
        <taxon>Uroviricota</taxon>
        <taxon>Caudoviricetes</taxon>
        <taxon>Peduoviridae</taxon>
        <taxon>Maltschvirus</taxon>
        <taxon>Maltschvirus maltsch</taxon>
    </lineage>
</organism>
<name>A0A6J5SLU1_9CAUD</name>